<name>A0A7C0U2W8_DESA2</name>
<dbReference type="SUPFAM" id="SSF52172">
    <property type="entry name" value="CheY-like"/>
    <property type="match status" value="1"/>
</dbReference>
<dbReference type="NCBIfam" id="TIGR00254">
    <property type="entry name" value="GGDEF"/>
    <property type="match status" value="1"/>
</dbReference>
<dbReference type="EMBL" id="DRBS01000243">
    <property type="protein sequence ID" value="HDD44459.1"/>
    <property type="molecule type" value="Genomic_DNA"/>
</dbReference>
<dbReference type="Proteomes" id="UP000886289">
    <property type="component" value="Unassembled WGS sequence"/>
</dbReference>
<protein>
    <recommendedName>
        <fullName evidence="1">diguanylate cyclase</fullName>
        <ecNumber evidence="1">2.7.7.65</ecNumber>
    </recommendedName>
</protein>
<dbReference type="InterPro" id="IPR043128">
    <property type="entry name" value="Rev_trsase/Diguanyl_cyclase"/>
</dbReference>
<dbReference type="InterPro" id="IPR000160">
    <property type="entry name" value="GGDEF_dom"/>
</dbReference>
<dbReference type="GO" id="GO:1902201">
    <property type="term" value="P:negative regulation of bacterial-type flagellum-dependent cell motility"/>
    <property type="evidence" value="ECO:0007669"/>
    <property type="project" value="TreeGrafter"/>
</dbReference>
<evidence type="ECO:0000259" key="2">
    <source>
        <dbReference type="PROSITE" id="PS50887"/>
    </source>
</evidence>
<dbReference type="Gene3D" id="3.40.50.2300">
    <property type="match status" value="1"/>
</dbReference>
<dbReference type="Pfam" id="PF00990">
    <property type="entry name" value="GGDEF"/>
    <property type="match status" value="1"/>
</dbReference>
<dbReference type="CDD" id="cd01949">
    <property type="entry name" value="GGDEF"/>
    <property type="match status" value="1"/>
</dbReference>
<dbReference type="InterPro" id="IPR029787">
    <property type="entry name" value="Nucleotide_cyclase"/>
</dbReference>
<dbReference type="SUPFAM" id="SSF55073">
    <property type="entry name" value="Nucleotide cyclase"/>
    <property type="match status" value="1"/>
</dbReference>
<gene>
    <name evidence="3" type="ORF">ENG63_06335</name>
</gene>
<dbReference type="InterPro" id="IPR011006">
    <property type="entry name" value="CheY-like_superfamily"/>
</dbReference>
<proteinExistence type="predicted"/>
<accession>A0A7C0U2W8</accession>
<dbReference type="PANTHER" id="PTHR45138">
    <property type="entry name" value="REGULATORY COMPONENTS OF SENSORY TRANSDUCTION SYSTEM"/>
    <property type="match status" value="1"/>
</dbReference>
<evidence type="ECO:0000313" key="3">
    <source>
        <dbReference type="EMBL" id="HDD44459.1"/>
    </source>
</evidence>
<organism evidence="3">
    <name type="scientific">Desulfofervidus auxilii</name>
    <dbReference type="NCBI Taxonomy" id="1621989"/>
    <lineage>
        <taxon>Bacteria</taxon>
        <taxon>Pseudomonadati</taxon>
        <taxon>Thermodesulfobacteriota</taxon>
        <taxon>Candidatus Desulfofervidia</taxon>
        <taxon>Candidatus Desulfofervidales</taxon>
        <taxon>Candidatus Desulfofervidaceae</taxon>
        <taxon>Candidatus Desulfofervidus</taxon>
    </lineage>
</organism>
<dbReference type="PANTHER" id="PTHR45138:SF25">
    <property type="entry name" value="GGDEF DOMAIN PROTEIN"/>
    <property type="match status" value="1"/>
</dbReference>
<dbReference type="GO" id="GO:0005886">
    <property type="term" value="C:plasma membrane"/>
    <property type="evidence" value="ECO:0007669"/>
    <property type="project" value="TreeGrafter"/>
</dbReference>
<dbReference type="Gene3D" id="3.30.70.270">
    <property type="match status" value="1"/>
</dbReference>
<reference evidence="3" key="1">
    <citation type="journal article" date="2020" name="mSystems">
        <title>Genome- and Community-Level Interaction Insights into Carbon Utilization and Element Cycling Functions of Hydrothermarchaeota in Hydrothermal Sediment.</title>
        <authorList>
            <person name="Zhou Z."/>
            <person name="Liu Y."/>
            <person name="Xu W."/>
            <person name="Pan J."/>
            <person name="Luo Z.H."/>
            <person name="Li M."/>
        </authorList>
    </citation>
    <scope>NUCLEOTIDE SEQUENCE [LARGE SCALE GENOMIC DNA]</scope>
    <source>
        <strain evidence="3">HyVt-233</strain>
    </source>
</reference>
<dbReference type="PROSITE" id="PS50887">
    <property type="entry name" value="GGDEF"/>
    <property type="match status" value="1"/>
</dbReference>
<dbReference type="GO" id="GO:0052621">
    <property type="term" value="F:diguanylate cyclase activity"/>
    <property type="evidence" value="ECO:0007669"/>
    <property type="project" value="UniProtKB-EC"/>
</dbReference>
<dbReference type="EC" id="2.7.7.65" evidence="1"/>
<dbReference type="AlphaFoldDB" id="A0A7C0U2W8"/>
<sequence>MKENNKAFLLISEKDKNFLKNCLKELGYQPQFCEKEIYFLEKLYASPPNLIILDLDCNSSFFETIKIIKSSPIFLEVPLIVLCSLEKLENINWEDINLDDFLVRPFKKIEFIKRLDLAKIRASRILDANPLTKLPGNTTIISKIQQLIARNQDFALGYVDLNHFKAYNDRYGFVRGDEVIKLLARIITNVISNIPGETFVGHIGGDDFVFIVPPEEAEKVAKQIIEYFDQIIPSFYDQEDRKKGIIISKDRKGNLQKFPLMTLAIAIVRNWGNYRLKHYGQAIKVITELKKWAKKDRSKSTYVMERRSSPE</sequence>
<evidence type="ECO:0000256" key="1">
    <source>
        <dbReference type="ARBA" id="ARBA00012528"/>
    </source>
</evidence>
<comment type="caution">
    <text evidence="3">The sequence shown here is derived from an EMBL/GenBank/DDBJ whole genome shotgun (WGS) entry which is preliminary data.</text>
</comment>
<dbReference type="GO" id="GO:0043709">
    <property type="term" value="P:cell adhesion involved in single-species biofilm formation"/>
    <property type="evidence" value="ECO:0007669"/>
    <property type="project" value="TreeGrafter"/>
</dbReference>
<dbReference type="SMART" id="SM00267">
    <property type="entry name" value="GGDEF"/>
    <property type="match status" value="1"/>
</dbReference>
<dbReference type="InterPro" id="IPR050469">
    <property type="entry name" value="Diguanylate_Cyclase"/>
</dbReference>
<feature type="domain" description="GGDEF" evidence="2">
    <location>
        <begin position="152"/>
        <end position="307"/>
    </location>
</feature>